<reference evidence="2 3" key="1">
    <citation type="submission" date="2018-10" db="EMBL/GenBank/DDBJ databases">
        <title>Genome assembly for a Yunnan-Guizhou Plateau 3E fish, Anabarilius grahami (Regan), and its evolutionary and genetic applications.</title>
        <authorList>
            <person name="Jiang W."/>
        </authorList>
    </citation>
    <scope>NUCLEOTIDE SEQUENCE [LARGE SCALE GENOMIC DNA]</scope>
    <source>
        <strain evidence="2">AG-KIZ</strain>
        <tissue evidence="2">Muscle</tissue>
    </source>
</reference>
<protein>
    <submittedName>
        <fullName evidence="2">Uncharacterized protein</fullName>
    </submittedName>
</protein>
<feature type="compositionally biased region" description="Basic and acidic residues" evidence="1">
    <location>
        <begin position="91"/>
        <end position="105"/>
    </location>
</feature>
<feature type="region of interest" description="Disordered" evidence="1">
    <location>
        <begin position="81"/>
        <end position="122"/>
    </location>
</feature>
<dbReference type="AlphaFoldDB" id="A0A3N0XVK9"/>
<comment type="caution">
    <text evidence="2">The sequence shown here is derived from an EMBL/GenBank/DDBJ whole genome shotgun (WGS) entry which is preliminary data.</text>
</comment>
<name>A0A3N0XVK9_ANAGA</name>
<evidence type="ECO:0000313" key="2">
    <source>
        <dbReference type="EMBL" id="ROJ70153.1"/>
    </source>
</evidence>
<evidence type="ECO:0000256" key="1">
    <source>
        <dbReference type="SAM" id="MobiDB-lite"/>
    </source>
</evidence>
<evidence type="ECO:0000313" key="3">
    <source>
        <dbReference type="Proteomes" id="UP000281406"/>
    </source>
</evidence>
<dbReference type="Proteomes" id="UP000281406">
    <property type="component" value="Unassembled WGS sequence"/>
</dbReference>
<organism evidence="2 3">
    <name type="scientific">Anabarilius grahami</name>
    <name type="common">Kanglang fish</name>
    <name type="synonym">Barilius grahami</name>
    <dbReference type="NCBI Taxonomy" id="495550"/>
    <lineage>
        <taxon>Eukaryota</taxon>
        <taxon>Metazoa</taxon>
        <taxon>Chordata</taxon>
        <taxon>Craniata</taxon>
        <taxon>Vertebrata</taxon>
        <taxon>Euteleostomi</taxon>
        <taxon>Actinopterygii</taxon>
        <taxon>Neopterygii</taxon>
        <taxon>Teleostei</taxon>
        <taxon>Ostariophysi</taxon>
        <taxon>Cypriniformes</taxon>
        <taxon>Xenocyprididae</taxon>
        <taxon>Xenocypridinae</taxon>
        <taxon>Xenocypridinae incertae sedis</taxon>
        <taxon>Anabarilius</taxon>
    </lineage>
</organism>
<dbReference type="EMBL" id="RJVU01059636">
    <property type="protein sequence ID" value="ROJ70153.1"/>
    <property type="molecule type" value="Genomic_DNA"/>
</dbReference>
<keyword evidence="3" id="KW-1185">Reference proteome</keyword>
<gene>
    <name evidence="2" type="ORF">DPX16_13874</name>
</gene>
<sequence>MAHLRSSGCGTLCDQTELPLPNLLFDENGCTGSEVAVPAPLCCPSCSPAPAGHQTDTGKSLCCSSGDTRLAELAMVSRISPATVSSSVAHTAEERPSLPSSRDDLAPPTGVGGQTCSENRPR</sequence>
<accession>A0A3N0XVK9</accession>
<proteinExistence type="predicted"/>